<proteinExistence type="predicted"/>
<sequence length="125" mass="13848">MDDEDQSRLLDLYDANPAGVEQFRSLLRRLIKHLSLTPDEQEIMDWDTNGRNPADLNRIAQKAWDFAEVGNAASRRRLFAGFVTNSDITDGYGAAYLIDYALGAGIPAATIHDAMTSLTDQSNQS</sequence>
<evidence type="ECO:0000313" key="2">
    <source>
        <dbReference type="Proteomes" id="UP001065265"/>
    </source>
</evidence>
<name>A0ABY5SVJ3_9SPHN</name>
<reference evidence="1" key="1">
    <citation type="submission" date="2022-02" db="EMBL/GenBank/DDBJ databases">
        <title>Qipengyuania spongiae sp. nov., isolated from marine sponge.</title>
        <authorList>
            <person name="Li Z."/>
            <person name="Zhang M."/>
        </authorList>
    </citation>
    <scope>NUCLEOTIDE SEQUENCE</scope>
    <source>
        <strain evidence="1">PHS-Z21</strain>
    </source>
</reference>
<gene>
    <name evidence="1" type="ORF">L1F33_10000</name>
</gene>
<dbReference type="RefSeq" id="WP_265557749.1">
    <property type="nucleotide sequence ID" value="NZ_CP092471.1"/>
</dbReference>
<accession>A0ABY5SVJ3</accession>
<dbReference type="Proteomes" id="UP001065265">
    <property type="component" value="Chromosome"/>
</dbReference>
<protein>
    <submittedName>
        <fullName evidence="1">Uncharacterized protein</fullName>
    </submittedName>
</protein>
<organism evidence="1 2">
    <name type="scientific">Qipengyuania spongiae</name>
    <dbReference type="NCBI Taxonomy" id="2909673"/>
    <lineage>
        <taxon>Bacteria</taxon>
        <taxon>Pseudomonadati</taxon>
        <taxon>Pseudomonadota</taxon>
        <taxon>Alphaproteobacteria</taxon>
        <taxon>Sphingomonadales</taxon>
        <taxon>Erythrobacteraceae</taxon>
        <taxon>Qipengyuania</taxon>
    </lineage>
</organism>
<keyword evidence="2" id="KW-1185">Reference proteome</keyword>
<evidence type="ECO:0000313" key="1">
    <source>
        <dbReference type="EMBL" id="UVI38580.1"/>
    </source>
</evidence>
<dbReference type="EMBL" id="CP092471">
    <property type="protein sequence ID" value="UVI38580.1"/>
    <property type="molecule type" value="Genomic_DNA"/>
</dbReference>